<keyword evidence="2" id="KW-0238">DNA-binding</keyword>
<organism evidence="5 6">
    <name type="scientific">Paenibacillus cookii</name>
    <dbReference type="NCBI Taxonomy" id="157839"/>
    <lineage>
        <taxon>Bacteria</taxon>
        <taxon>Bacillati</taxon>
        <taxon>Bacillota</taxon>
        <taxon>Bacilli</taxon>
        <taxon>Bacillales</taxon>
        <taxon>Paenibacillaceae</taxon>
        <taxon>Paenibacillus</taxon>
    </lineage>
</organism>
<dbReference type="InterPro" id="IPR000835">
    <property type="entry name" value="HTH_MarR-typ"/>
</dbReference>
<dbReference type="PROSITE" id="PS50995">
    <property type="entry name" value="HTH_MARR_2"/>
    <property type="match status" value="1"/>
</dbReference>
<evidence type="ECO:0000313" key="6">
    <source>
        <dbReference type="Proteomes" id="UP000680638"/>
    </source>
</evidence>
<dbReference type="Proteomes" id="UP000680638">
    <property type="component" value="Unassembled WGS sequence"/>
</dbReference>
<evidence type="ECO:0000256" key="3">
    <source>
        <dbReference type="ARBA" id="ARBA00023163"/>
    </source>
</evidence>
<dbReference type="SUPFAM" id="SSF46785">
    <property type="entry name" value="Winged helix' DNA-binding domain"/>
    <property type="match status" value="1"/>
</dbReference>
<dbReference type="PANTHER" id="PTHR33164">
    <property type="entry name" value="TRANSCRIPTIONAL REGULATOR, MARR FAMILY"/>
    <property type="match status" value="1"/>
</dbReference>
<proteinExistence type="predicted"/>
<dbReference type="Pfam" id="PF22381">
    <property type="entry name" value="Staph_reg_Sar_Rot"/>
    <property type="match status" value="1"/>
</dbReference>
<dbReference type="InterPro" id="IPR039422">
    <property type="entry name" value="MarR/SlyA-like"/>
</dbReference>
<dbReference type="InterPro" id="IPR036388">
    <property type="entry name" value="WH-like_DNA-bd_sf"/>
</dbReference>
<dbReference type="Gene3D" id="1.10.10.10">
    <property type="entry name" value="Winged helix-like DNA-binding domain superfamily/Winged helix DNA-binding domain"/>
    <property type="match status" value="1"/>
</dbReference>
<feature type="domain" description="HTH marR-type" evidence="4">
    <location>
        <begin position="1"/>
        <end position="139"/>
    </location>
</feature>
<keyword evidence="1" id="KW-0805">Transcription regulation</keyword>
<dbReference type="InterPro" id="IPR036390">
    <property type="entry name" value="WH_DNA-bd_sf"/>
</dbReference>
<dbReference type="InterPro" id="IPR055166">
    <property type="entry name" value="Transc_reg_Sar_Rot_HTH"/>
</dbReference>
<evidence type="ECO:0000313" key="5">
    <source>
        <dbReference type="EMBL" id="GIO69207.1"/>
    </source>
</evidence>
<dbReference type="PRINTS" id="PR00598">
    <property type="entry name" value="HTHMARR"/>
</dbReference>
<gene>
    <name evidence="5" type="ORF">J21TS3_40280</name>
</gene>
<keyword evidence="3" id="KW-0804">Transcription</keyword>
<evidence type="ECO:0000256" key="2">
    <source>
        <dbReference type="ARBA" id="ARBA00023125"/>
    </source>
</evidence>
<dbReference type="PANTHER" id="PTHR33164:SF43">
    <property type="entry name" value="HTH-TYPE TRANSCRIPTIONAL REPRESSOR YETL"/>
    <property type="match status" value="1"/>
</dbReference>
<evidence type="ECO:0000256" key="1">
    <source>
        <dbReference type="ARBA" id="ARBA00023015"/>
    </source>
</evidence>
<keyword evidence="6" id="KW-1185">Reference proteome</keyword>
<accession>A0ABQ4M0Z7</accession>
<comment type="caution">
    <text evidence="5">The sequence shown here is derived from an EMBL/GenBank/DDBJ whole genome shotgun (WGS) entry which is preliminary data.</text>
</comment>
<dbReference type="SMART" id="SM00347">
    <property type="entry name" value="HTH_MARR"/>
    <property type="match status" value="1"/>
</dbReference>
<name>A0ABQ4M0Z7_9BACL</name>
<sequence>MHSSSKELADRYCELMDRLPRLIDYTGIVRQMKLSTTEAFILQYLHNNGSQRGTDIVKVTGLTTSAITQICDKLVHEGLIERNRSETDRRYVNITITEKGMQVLKQLTDLSAERIVETVERFTNEETHELLDAIRQLGELIEYQRGDAMKAARGTR</sequence>
<evidence type="ECO:0000259" key="4">
    <source>
        <dbReference type="PROSITE" id="PS50995"/>
    </source>
</evidence>
<reference evidence="5 6" key="1">
    <citation type="submission" date="2021-03" db="EMBL/GenBank/DDBJ databases">
        <title>Antimicrobial resistance genes in bacteria isolated from Japanese honey, and their potential for conferring macrolide and lincosamide resistance in the American foulbrood pathogen Paenibacillus larvae.</title>
        <authorList>
            <person name="Okamoto M."/>
            <person name="Kumagai M."/>
            <person name="Kanamori H."/>
            <person name="Takamatsu D."/>
        </authorList>
    </citation>
    <scope>NUCLEOTIDE SEQUENCE [LARGE SCALE GENOMIC DNA]</scope>
    <source>
        <strain evidence="5 6">J21TS3</strain>
    </source>
</reference>
<dbReference type="EMBL" id="BORW01000027">
    <property type="protein sequence ID" value="GIO69207.1"/>
    <property type="molecule type" value="Genomic_DNA"/>
</dbReference>
<protein>
    <recommendedName>
        <fullName evidence="4">HTH marR-type domain-containing protein</fullName>
    </recommendedName>
</protein>